<evidence type="ECO:0000313" key="3">
    <source>
        <dbReference type="Proteomes" id="UP000032668"/>
    </source>
</evidence>
<accession>A0A0D6PKA9</accession>
<gene>
    <name evidence="2" type="ORF">Aam_126_010</name>
</gene>
<dbReference type="GO" id="GO:0000155">
    <property type="term" value="F:phosphorelay sensor kinase activity"/>
    <property type="evidence" value="ECO:0007669"/>
    <property type="project" value="InterPro"/>
</dbReference>
<dbReference type="Proteomes" id="UP000032668">
    <property type="component" value="Unassembled WGS sequence"/>
</dbReference>
<keyword evidence="2" id="KW-0418">Kinase</keyword>
<protein>
    <submittedName>
        <fullName evidence="2">Catabolite repression sensor HPr kinase</fullName>
    </submittedName>
</protein>
<dbReference type="SUPFAM" id="SSF53795">
    <property type="entry name" value="PEP carboxykinase-like"/>
    <property type="match status" value="1"/>
</dbReference>
<reference evidence="2 3" key="1">
    <citation type="submission" date="2012-11" db="EMBL/GenBank/DDBJ databases">
        <title>Whole genome sequence of Acidocella aminolytica 101 = DSM 11237.</title>
        <authorList>
            <person name="Azuma Y."/>
            <person name="Higashiura N."/>
            <person name="Hirakawa H."/>
            <person name="Matsushita K."/>
        </authorList>
    </citation>
    <scope>NUCLEOTIDE SEQUENCE [LARGE SCALE GENOMIC DNA]</scope>
    <source>
        <strain evidence="3">101 / DSM 11237</strain>
    </source>
</reference>
<dbReference type="Pfam" id="PF07475">
    <property type="entry name" value="Hpr_kinase_C"/>
    <property type="match status" value="1"/>
</dbReference>
<dbReference type="GO" id="GO:0005524">
    <property type="term" value="F:ATP binding"/>
    <property type="evidence" value="ECO:0007669"/>
    <property type="project" value="InterPro"/>
</dbReference>
<evidence type="ECO:0000313" key="2">
    <source>
        <dbReference type="EMBL" id="GAN81881.1"/>
    </source>
</evidence>
<evidence type="ECO:0000259" key="1">
    <source>
        <dbReference type="Pfam" id="PF07475"/>
    </source>
</evidence>
<proteinExistence type="predicted"/>
<organism evidence="2 3">
    <name type="scientific">Acidocella aminolytica 101 = DSM 11237</name>
    <dbReference type="NCBI Taxonomy" id="1120923"/>
    <lineage>
        <taxon>Bacteria</taxon>
        <taxon>Pseudomonadati</taxon>
        <taxon>Pseudomonadota</taxon>
        <taxon>Alphaproteobacteria</taxon>
        <taxon>Acetobacterales</taxon>
        <taxon>Acidocellaceae</taxon>
        <taxon>Acidocella</taxon>
    </lineage>
</organism>
<feature type="domain" description="HPr kinase/phosphorylase C-terminal" evidence="1">
    <location>
        <begin position="19"/>
        <end position="75"/>
    </location>
</feature>
<name>A0A0D6PKA9_9PROT</name>
<keyword evidence="2" id="KW-0808">Transferase</keyword>
<dbReference type="STRING" id="1120923.SAMN02746095_02437"/>
<sequence length="145" mass="15353">MHWHASCAARQHQPGGDALLLLGPSGAGKSDLLLQLIDRGFTLVADDQVLIEDDLASPPPALAGLLEVRGLGLFKLPYIAPARLRLVITLGNPRAERLPLPRRHPELGLPEIALDYTHPSAAARAALALEAACGRVINHTGTFAA</sequence>
<dbReference type="AlphaFoldDB" id="A0A0D6PKA9"/>
<dbReference type="GO" id="GO:0006109">
    <property type="term" value="P:regulation of carbohydrate metabolic process"/>
    <property type="evidence" value="ECO:0007669"/>
    <property type="project" value="InterPro"/>
</dbReference>
<dbReference type="EMBL" id="BANC01000124">
    <property type="protein sequence ID" value="GAN81881.1"/>
    <property type="molecule type" value="Genomic_DNA"/>
</dbReference>
<dbReference type="InterPro" id="IPR027417">
    <property type="entry name" value="P-loop_NTPase"/>
</dbReference>
<dbReference type="InterPro" id="IPR011104">
    <property type="entry name" value="Hpr_kin/Pase_C"/>
</dbReference>
<dbReference type="RefSeq" id="WP_048880265.1">
    <property type="nucleotide sequence ID" value="NZ_BANC01000124.1"/>
</dbReference>
<dbReference type="Gene3D" id="3.40.50.300">
    <property type="entry name" value="P-loop containing nucleotide triphosphate hydrolases"/>
    <property type="match status" value="1"/>
</dbReference>
<comment type="caution">
    <text evidence="2">The sequence shown here is derived from an EMBL/GenBank/DDBJ whole genome shotgun (WGS) entry which is preliminary data.</text>
</comment>
<keyword evidence="3" id="KW-1185">Reference proteome</keyword>
<dbReference type="OrthoDB" id="8326226at2"/>